<comment type="similarity">
    <text evidence="1">Belongs to the ADP-ribosyl cyclase family.</text>
</comment>
<keyword evidence="9" id="KW-1185">Reference proteome</keyword>
<evidence type="ECO:0000256" key="6">
    <source>
        <dbReference type="ARBA" id="ARBA00023157"/>
    </source>
</evidence>
<evidence type="ECO:0000256" key="1">
    <source>
        <dbReference type="ARBA" id="ARBA00005406"/>
    </source>
</evidence>
<dbReference type="GO" id="GO:0016740">
    <property type="term" value="F:transferase activity"/>
    <property type="evidence" value="ECO:0007669"/>
    <property type="project" value="UniProtKB-KW"/>
</dbReference>
<dbReference type="GO" id="GO:0016849">
    <property type="term" value="F:phosphorus-oxygen lyase activity"/>
    <property type="evidence" value="ECO:0007669"/>
    <property type="project" value="TreeGrafter"/>
</dbReference>
<accession>A0AAD8FQS0</accession>
<keyword evidence="7" id="KW-1133">Transmembrane helix</keyword>
<evidence type="ECO:0000256" key="4">
    <source>
        <dbReference type="ARBA" id="ARBA00022801"/>
    </source>
</evidence>
<keyword evidence="3" id="KW-0808">Transferase</keyword>
<comment type="caution">
    <text evidence="8">The sequence shown here is derived from an EMBL/GenBank/DDBJ whole genome shotgun (WGS) entry which is preliminary data.</text>
</comment>
<dbReference type="PANTHER" id="PTHR10912:SF9">
    <property type="entry name" value="ADP-RIBOSYL CYCLASE_CYCLIC ADP-RIBOSE HYDROLASE"/>
    <property type="match status" value="1"/>
</dbReference>
<dbReference type="EMBL" id="JAGXEW010002064">
    <property type="protein sequence ID" value="KAK1120889.1"/>
    <property type="molecule type" value="Genomic_DNA"/>
</dbReference>
<evidence type="ECO:0000256" key="2">
    <source>
        <dbReference type="ARBA" id="ARBA00011982"/>
    </source>
</evidence>
<dbReference type="Pfam" id="PF02267">
    <property type="entry name" value="Rib_hydrolayse"/>
    <property type="match status" value="1"/>
</dbReference>
<dbReference type="Gene3D" id="1.20.82.10">
    <property type="entry name" value="ADP Ribosyl Cyclase, Chain A, domain 1"/>
    <property type="match status" value="1"/>
</dbReference>
<name>A0AAD8FQS0_ACIOX</name>
<feature type="transmembrane region" description="Helical" evidence="7">
    <location>
        <begin position="7"/>
        <end position="28"/>
    </location>
</feature>
<dbReference type="GO" id="GO:0061809">
    <property type="term" value="F:NAD+ nucleosidase activity, cyclic ADP-ribose generating"/>
    <property type="evidence" value="ECO:0007669"/>
    <property type="project" value="UniProtKB-EC"/>
</dbReference>
<keyword evidence="6" id="KW-1015">Disulfide bond</keyword>
<keyword evidence="7" id="KW-0812">Transmembrane</keyword>
<keyword evidence="5" id="KW-0520">NAD</keyword>
<dbReference type="InterPro" id="IPR003193">
    <property type="entry name" value="ADP-ribosyl_cyclase"/>
</dbReference>
<evidence type="ECO:0000256" key="5">
    <source>
        <dbReference type="ARBA" id="ARBA00023027"/>
    </source>
</evidence>
<dbReference type="EC" id="3.2.2.6" evidence="2"/>
<dbReference type="PANTHER" id="PTHR10912">
    <property type="entry name" value="ADP-RIBOSYL CYCLASE"/>
    <property type="match status" value="1"/>
</dbReference>
<reference evidence="8" key="1">
    <citation type="submission" date="2022-02" db="EMBL/GenBank/DDBJ databases">
        <title>Atlantic sturgeon de novo genome assembly.</title>
        <authorList>
            <person name="Stock M."/>
            <person name="Klopp C."/>
            <person name="Guiguen Y."/>
            <person name="Cabau C."/>
            <person name="Parinello H."/>
            <person name="Santidrian Yebra-Pimentel E."/>
            <person name="Kuhl H."/>
            <person name="Dirks R.P."/>
            <person name="Guessner J."/>
            <person name="Wuertz S."/>
            <person name="Du K."/>
            <person name="Schartl M."/>
        </authorList>
    </citation>
    <scope>NUCLEOTIDE SEQUENCE</scope>
    <source>
        <strain evidence="8">STURGEONOMICS-FGT-2020</strain>
        <tissue evidence="8">Whole blood</tissue>
    </source>
</reference>
<dbReference type="SUPFAM" id="SSF52309">
    <property type="entry name" value="N-(deoxy)ribosyltransferase-like"/>
    <property type="match status" value="1"/>
</dbReference>
<gene>
    <name evidence="8" type="primary">Cd38</name>
    <name evidence="8" type="ORF">AOXY_G38741</name>
</gene>
<evidence type="ECO:0000256" key="7">
    <source>
        <dbReference type="SAM" id="Phobius"/>
    </source>
</evidence>
<dbReference type="GO" id="GO:0005886">
    <property type="term" value="C:plasma membrane"/>
    <property type="evidence" value="ECO:0007669"/>
    <property type="project" value="TreeGrafter"/>
</dbReference>
<proteinExistence type="inferred from homology"/>
<dbReference type="Gene3D" id="3.40.50.720">
    <property type="entry name" value="NAD(P)-binding Rossmann-like Domain"/>
    <property type="match status" value="1"/>
</dbReference>
<dbReference type="GO" id="GO:0030890">
    <property type="term" value="P:positive regulation of B cell proliferation"/>
    <property type="evidence" value="ECO:0007669"/>
    <property type="project" value="TreeGrafter"/>
</dbReference>
<evidence type="ECO:0000256" key="3">
    <source>
        <dbReference type="ARBA" id="ARBA00022679"/>
    </source>
</evidence>
<organism evidence="8 9">
    <name type="scientific">Acipenser oxyrinchus oxyrinchus</name>
    <dbReference type="NCBI Taxonomy" id="40147"/>
    <lineage>
        <taxon>Eukaryota</taxon>
        <taxon>Metazoa</taxon>
        <taxon>Chordata</taxon>
        <taxon>Craniata</taxon>
        <taxon>Vertebrata</taxon>
        <taxon>Euteleostomi</taxon>
        <taxon>Actinopterygii</taxon>
        <taxon>Chondrostei</taxon>
        <taxon>Acipenseriformes</taxon>
        <taxon>Acipenseridae</taxon>
        <taxon>Acipenser</taxon>
    </lineage>
</organism>
<keyword evidence="7" id="KW-0472">Membrane</keyword>
<dbReference type="Proteomes" id="UP001230051">
    <property type="component" value="Unassembled WGS sequence"/>
</dbReference>
<protein>
    <recommendedName>
        <fullName evidence="2">ADP-ribosyl cyclase/cyclic ADP-ribose hydrolase</fullName>
        <ecNumber evidence="2">3.2.2.6</ecNumber>
    </recommendedName>
</protein>
<evidence type="ECO:0000313" key="9">
    <source>
        <dbReference type="Proteomes" id="UP001230051"/>
    </source>
</evidence>
<dbReference type="AlphaFoldDB" id="A0AAD8FQS0"/>
<evidence type="ECO:0000313" key="8">
    <source>
        <dbReference type="EMBL" id="KAK1120889.1"/>
    </source>
</evidence>
<keyword evidence="4 8" id="KW-0378">Hydrolase</keyword>
<sequence>MTTISRWVCILIVLVLGVIVILGLVFGLKKNKGTTNKGTTRNLKEIVVERCLMFIKEVDTSDNKCDQIWSTFKHAFIGKNPCNVKMGDYDQFIDTVHQYISRNKTLFWSKTQQIAHDFTKATKCFMTLEDTLVGYMMDGLTWCGQNSSMEFDYTYCPGYKECENNPVSSFWKRASMNFAESAQGRVAVMLNGSMSQPFSTSSIFGSIEVNHFNSSIISHVNIISVISSTYSGPCNSMSIRNLTSILKNKRINSTCKAITVSEIQNCTSKHNPQSCDCVINGEL</sequence>